<keyword evidence="1" id="KW-0175">Coiled coil</keyword>
<dbReference type="EMBL" id="JAOQAZ010000002">
    <property type="protein sequence ID" value="KAJ4270355.1"/>
    <property type="molecule type" value="Genomic_DNA"/>
</dbReference>
<feature type="domain" description="DUF7708" evidence="2">
    <location>
        <begin position="134"/>
        <end position="270"/>
    </location>
</feature>
<gene>
    <name evidence="3" type="ORF">NW762_002034</name>
</gene>
<evidence type="ECO:0000256" key="1">
    <source>
        <dbReference type="SAM" id="Coils"/>
    </source>
</evidence>
<dbReference type="Pfam" id="PF24809">
    <property type="entry name" value="DUF7708"/>
    <property type="match status" value="1"/>
</dbReference>
<reference evidence="3" key="1">
    <citation type="submission" date="2022-09" db="EMBL/GenBank/DDBJ databases">
        <title>Fusarium specimens isolated from Avocado Roots.</title>
        <authorList>
            <person name="Stajich J."/>
            <person name="Roper C."/>
            <person name="Heimlech-Rivalta G."/>
        </authorList>
    </citation>
    <scope>NUCLEOTIDE SEQUENCE</scope>
    <source>
        <strain evidence="3">CF00136</strain>
    </source>
</reference>
<name>A0A9W8SEL2_9HYPO</name>
<feature type="coiled-coil region" evidence="1">
    <location>
        <begin position="294"/>
        <end position="325"/>
    </location>
</feature>
<protein>
    <recommendedName>
        <fullName evidence="2">DUF7708 domain-containing protein</fullName>
    </recommendedName>
</protein>
<dbReference type="Proteomes" id="UP001152049">
    <property type="component" value="Unassembled WGS sequence"/>
</dbReference>
<proteinExistence type="predicted"/>
<dbReference type="OrthoDB" id="4840035at2759"/>
<accession>A0A9W8SEL2</accession>
<evidence type="ECO:0000313" key="3">
    <source>
        <dbReference type="EMBL" id="KAJ4270355.1"/>
    </source>
</evidence>
<dbReference type="InterPro" id="IPR056125">
    <property type="entry name" value="DUF7708"/>
</dbReference>
<evidence type="ECO:0000259" key="2">
    <source>
        <dbReference type="Pfam" id="PF24809"/>
    </source>
</evidence>
<evidence type="ECO:0000313" key="4">
    <source>
        <dbReference type="Proteomes" id="UP001152049"/>
    </source>
</evidence>
<dbReference type="AlphaFoldDB" id="A0A9W8SEL2"/>
<keyword evidence="4" id="KW-1185">Reference proteome</keyword>
<comment type="caution">
    <text evidence="3">The sequence shown here is derived from an EMBL/GenBank/DDBJ whole genome shotgun (WGS) entry which is preliminary data.</text>
</comment>
<organism evidence="3 4">
    <name type="scientific">Fusarium torreyae</name>
    <dbReference type="NCBI Taxonomy" id="1237075"/>
    <lineage>
        <taxon>Eukaryota</taxon>
        <taxon>Fungi</taxon>
        <taxon>Dikarya</taxon>
        <taxon>Ascomycota</taxon>
        <taxon>Pezizomycotina</taxon>
        <taxon>Sordariomycetes</taxon>
        <taxon>Hypocreomycetidae</taxon>
        <taxon>Hypocreales</taxon>
        <taxon>Nectriaceae</taxon>
        <taxon>Fusarium</taxon>
    </lineage>
</organism>
<dbReference type="PANTHER" id="PTHR40619">
    <property type="entry name" value="FUNGAL STAND N-TERMINAL GOODBYE DOMAIN-CONTAINING PROTEIN"/>
    <property type="match status" value="1"/>
</dbReference>
<dbReference type="PANTHER" id="PTHR40619:SF3">
    <property type="entry name" value="FUNGAL STAND N-TERMINAL GOODBYE DOMAIN-CONTAINING PROTEIN"/>
    <property type="match status" value="1"/>
</dbReference>
<sequence length="616" mass="70170">MSGSHLGNPEYIVAMYTTDLQERIPPESPAFRISTALTDNNPSLESLTDPWSAFLRPTSLTESRRNDITTVIANEAQKLRNTWNKFQELNKPEDRLDLEVASPTVESLKIIGQGMHNWNDNRKSGRQGTVSRKFHKFCNAVDSHKSLLKILPESHEYFSIFMGSTTAVVQASVNHETVIESLTDALDEMTDLVQDSEKDLTLFPNDEMTSMVVDLYTCIFRFLNNSMEWMMKSRHKRAADAFNENLAEIFQNDISGVKAKSERIRRRAAQSGLADGRITRHRVEGIDRHLREGHARLELTIEELREEMREEMKEHRQKLAQLFRQQLLIPQAQDFINDRRLLVEAQGRGRPWQSTASSIFSIEDVTEEVSLHAEDSVNLDQAIQRLERSFDTKRIKLSPEGFHLDLITPQMVQRLVEWLQDEADGTSLLWLQGPTTLSEDEGNPMSMLAAKFIEMSAEIRRRDGKPMPLISYFCNIGRKKPRDGNRSREAQGAIALLYALLQQLLTDINQSQLTETIGRDILDQLQREISDLDGTTQTWDQALSALTATVQLVAPGMLCVIDGMHWLDGRDTEELLDKLVQCLRTTGFKVLFTTSARCSALSKEIAREEHVEVDES</sequence>